<comment type="caution">
    <text evidence="2">The sequence shown here is derived from an EMBL/GenBank/DDBJ whole genome shotgun (WGS) entry which is preliminary data.</text>
</comment>
<reference evidence="2 3" key="1">
    <citation type="submission" date="2019-02" db="EMBL/GenBank/DDBJ databases">
        <title>Genomic Encyclopedia of Type Strains, Phase IV (KMG-IV): sequencing the most valuable type-strain genomes for metagenomic binning, comparative biology and taxonomic classification.</title>
        <authorList>
            <person name="Goeker M."/>
        </authorList>
    </citation>
    <scope>NUCLEOTIDE SEQUENCE [LARGE SCALE GENOMIC DNA]</scope>
    <source>
        <strain evidence="2 3">K24</strain>
    </source>
</reference>
<comment type="similarity">
    <text evidence="1">Belongs to the short-chain dehydrogenases/reductases (SDR) family.</text>
</comment>
<evidence type="ECO:0000313" key="2">
    <source>
        <dbReference type="EMBL" id="RZS78152.1"/>
    </source>
</evidence>
<proteinExistence type="inferred from homology"/>
<dbReference type="PRINTS" id="PR00080">
    <property type="entry name" value="SDRFAMILY"/>
</dbReference>
<dbReference type="PRINTS" id="PR00081">
    <property type="entry name" value="GDHRDH"/>
</dbReference>
<dbReference type="EMBL" id="SGXC01000003">
    <property type="protein sequence ID" value="RZS78152.1"/>
    <property type="molecule type" value="Genomic_DNA"/>
</dbReference>
<dbReference type="FunFam" id="3.40.50.720:FF:000084">
    <property type="entry name" value="Short-chain dehydrogenase reductase"/>
    <property type="match status" value="1"/>
</dbReference>
<evidence type="ECO:0000313" key="3">
    <source>
        <dbReference type="Proteomes" id="UP000292445"/>
    </source>
</evidence>
<dbReference type="InterPro" id="IPR050259">
    <property type="entry name" value="SDR"/>
</dbReference>
<organism evidence="2 3">
    <name type="scientific">Pigmentiphaga kullae</name>
    <dbReference type="NCBI Taxonomy" id="151784"/>
    <lineage>
        <taxon>Bacteria</taxon>
        <taxon>Pseudomonadati</taxon>
        <taxon>Pseudomonadota</taxon>
        <taxon>Betaproteobacteria</taxon>
        <taxon>Burkholderiales</taxon>
        <taxon>Alcaligenaceae</taxon>
        <taxon>Pigmentiphaga</taxon>
    </lineage>
</organism>
<name>A0A4Q7N7V9_9BURK</name>
<accession>A0A4Q7N7V9</accession>
<dbReference type="Pfam" id="PF13561">
    <property type="entry name" value="adh_short_C2"/>
    <property type="match status" value="1"/>
</dbReference>
<dbReference type="InterPro" id="IPR002347">
    <property type="entry name" value="SDR_fam"/>
</dbReference>
<dbReference type="SUPFAM" id="SSF51735">
    <property type="entry name" value="NAD(P)-binding Rossmann-fold domains"/>
    <property type="match status" value="1"/>
</dbReference>
<keyword evidence="3" id="KW-1185">Reference proteome</keyword>
<dbReference type="PANTHER" id="PTHR42879">
    <property type="entry name" value="3-OXOACYL-(ACYL-CARRIER-PROTEIN) REDUCTASE"/>
    <property type="match status" value="1"/>
</dbReference>
<gene>
    <name evidence="2" type="ORF">EV675_4793</name>
</gene>
<dbReference type="PANTHER" id="PTHR42879:SF6">
    <property type="entry name" value="NADPH-DEPENDENT REDUCTASE BACG"/>
    <property type="match status" value="1"/>
</dbReference>
<sequence length="286" mass="29885">MAVRTAVVNERRRRGAGCALYGFYVTERQVDLGLKGKVAVVTGATAGIGLAAALKFVEEGARVAICARSADKLAATVELLRAKGGDVFGLATDISRPEEIERFFTAVAGHFGRIDILVNNAGTSMRGPFLKVSDADWDADLELKLYGAIRCSRLAVQHMKKQGGGRIVNISTIGGKQPAATSMPTSVSRAAGLALTKALSREFAADNILVNAVCIGKIKAGQHERAAATKGRDADDLYREFAQDIPLGRVGEAEEAANVIVFLASGAASYVTGSSVNLDGGASSVM</sequence>
<evidence type="ECO:0000256" key="1">
    <source>
        <dbReference type="ARBA" id="ARBA00006484"/>
    </source>
</evidence>
<dbReference type="AlphaFoldDB" id="A0A4Q7N7V9"/>
<dbReference type="Proteomes" id="UP000292445">
    <property type="component" value="Unassembled WGS sequence"/>
</dbReference>
<dbReference type="Gene3D" id="3.40.50.720">
    <property type="entry name" value="NAD(P)-binding Rossmann-like Domain"/>
    <property type="match status" value="1"/>
</dbReference>
<dbReference type="InterPro" id="IPR036291">
    <property type="entry name" value="NAD(P)-bd_dom_sf"/>
</dbReference>
<protein>
    <submittedName>
        <fullName evidence="2">NAD(P)-dependent dehydrogenase (Short-subunit alcohol dehydrogenase family)</fullName>
    </submittedName>
</protein>